<name>B8B2V6_ORYSI</name>
<protein>
    <submittedName>
        <fullName evidence="2">Uncharacterized protein</fullName>
    </submittedName>
</protein>
<organism evidence="2 3">
    <name type="scientific">Oryza sativa subsp. indica</name>
    <name type="common">Rice</name>
    <dbReference type="NCBI Taxonomy" id="39946"/>
    <lineage>
        <taxon>Eukaryota</taxon>
        <taxon>Viridiplantae</taxon>
        <taxon>Streptophyta</taxon>
        <taxon>Embryophyta</taxon>
        <taxon>Tracheophyta</taxon>
        <taxon>Spermatophyta</taxon>
        <taxon>Magnoliopsida</taxon>
        <taxon>Liliopsida</taxon>
        <taxon>Poales</taxon>
        <taxon>Poaceae</taxon>
        <taxon>BOP clade</taxon>
        <taxon>Oryzoideae</taxon>
        <taxon>Oryzeae</taxon>
        <taxon>Oryzinae</taxon>
        <taxon>Oryza</taxon>
        <taxon>Oryza sativa</taxon>
    </lineage>
</organism>
<dbReference type="AlphaFoldDB" id="B8B2V6"/>
<gene>
    <name evidence="2" type="ORF">OsI_23034</name>
</gene>
<evidence type="ECO:0000313" key="2">
    <source>
        <dbReference type="EMBL" id="EEC80646.1"/>
    </source>
</evidence>
<dbReference type="Gramene" id="BGIOSGA022938-TA">
    <property type="protein sequence ID" value="BGIOSGA022938-PA"/>
    <property type="gene ID" value="BGIOSGA022938"/>
</dbReference>
<feature type="region of interest" description="Disordered" evidence="1">
    <location>
        <begin position="334"/>
        <end position="362"/>
    </location>
</feature>
<reference evidence="2 3" key="1">
    <citation type="journal article" date="2005" name="PLoS Biol.">
        <title>The genomes of Oryza sativa: a history of duplications.</title>
        <authorList>
            <person name="Yu J."/>
            <person name="Wang J."/>
            <person name="Lin W."/>
            <person name="Li S."/>
            <person name="Li H."/>
            <person name="Zhou J."/>
            <person name="Ni P."/>
            <person name="Dong W."/>
            <person name="Hu S."/>
            <person name="Zeng C."/>
            <person name="Zhang J."/>
            <person name="Zhang Y."/>
            <person name="Li R."/>
            <person name="Xu Z."/>
            <person name="Li S."/>
            <person name="Li X."/>
            <person name="Zheng H."/>
            <person name="Cong L."/>
            <person name="Lin L."/>
            <person name="Yin J."/>
            <person name="Geng J."/>
            <person name="Li G."/>
            <person name="Shi J."/>
            <person name="Liu J."/>
            <person name="Lv H."/>
            <person name="Li J."/>
            <person name="Wang J."/>
            <person name="Deng Y."/>
            <person name="Ran L."/>
            <person name="Shi X."/>
            <person name="Wang X."/>
            <person name="Wu Q."/>
            <person name="Li C."/>
            <person name="Ren X."/>
            <person name="Wang J."/>
            <person name="Wang X."/>
            <person name="Li D."/>
            <person name="Liu D."/>
            <person name="Zhang X."/>
            <person name="Ji Z."/>
            <person name="Zhao W."/>
            <person name="Sun Y."/>
            <person name="Zhang Z."/>
            <person name="Bao J."/>
            <person name="Han Y."/>
            <person name="Dong L."/>
            <person name="Ji J."/>
            <person name="Chen P."/>
            <person name="Wu S."/>
            <person name="Liu J."/>
            <person name="Xiao Y."/>
            <person name="Bu D."/>
            <person name="Tan J."/>
            <person name="Yang L."/>
            <person name="Ye C."/>
            <person name="Zhang J."/>
            <person name="Xu J."/>
            <person name="Zhou Y."/>
            <person name="Yu Y."/>
            <person name="Zhang B."/>
            <person name="Zhuang S."/>
            <person name="Wei H."/>
            <person name="Liu B."/>
            <person name="Lei M."/>
            <person name="Yu H."/>
            <person name="Li Y."/>
            <person name="Xu H."/>
            <person name="Wei S."/>
            <person name="He X."/>
            <person name="Fang L."/>
            <person name="Zhang Z."/>
            <person name="Zhang Y."/>
            <person name="Huang X."/>
            <person name="Su Z."/>
            <person name="Tong W."/>
            <person name="Li J."/>
            <person name="Tong Z."/>
            <person name="Li S."/>
            <person name="Ye J."/>
            <person name="Wang L."/>
            <person name="Fang L."/>
            <person name="Lei T."/>
            <person name="Chen C."/>
            <person name="Chen H."/>
            <person name="Xu Z."/>
            <person name="Li H."/>
            <person name="Huang H."/>
            <person name="Zhang F."/>
            <person name="Xu H."/>
            <person name="Li N."/>
            <person name="Zhao C."/>
            <person name="Li S."/>
            <person name="Dong L."/>
            <person name="Huang Y."/>
            <person name="Li L."/>
            <person name="Xi Y."/>
            <person name="Qi Q."/>
            <person name="Li W."/>
            <person name="Zhang B."/>
            <person name="Hu W."/>
            <person name="Zhang Y."/>
            <person name="Tian X."/>
            <person name="Jiao Y."/>
            <person name="Liang X."/>
            <person name="Jin J."/>
            <person name="Gao L."/>
            <person name="Zheng W."/>
            <person name="Hao B."/>
            <person name="Liu S."/>
            <person name="Wang W."/>
            <person name="Yuan L."/>
            <person name="Cao M."/>
            <person name="McDermott J."/>
            <person name="Samudrala R."/>
            <person name="Wang J."/>
            <person name="Wong G.K."/>
            <person name="Yang H."/>
        </authorList>
    </citation>
    <scope>NUCLEOTIDE SEQUENCE [LARGE SCALE GENOMIC DNA]</scope>
    <source>
        <strain evidence="3">cv. 93-11</strain>
    </source>
</reference>
<dbReference type="HOGENOM" id="CLU_765895_0_0_1"/>
<dbReference type="Proteomes" id="UP000007015">
    <property type="component" value="Chromosome 6"/>
</dbReference>
<sequence>MGPSRLSTGRPRGRLRLAVSLTVAVWSFRHDAVVCSVVQAVFRALGSSEIGIVSPTASSTSARLRHRHRLHRPATRIDELITRSSARLRRHLAADRLRLRVYTIKLWVAAASPLSGHSANARGPPPLVVGTLRGALLSMASLLCCPSRRLHRRSSFNTLVIVSHLGLLRLLRASSPHLQAATVAALGRWSSYLYMATNVAVQAARYFAFYFVQHDSSPASPYLPRLHFALLQQLRAAPAILPLRRSRAVTISEAFSASLLRHWRMIHGGPLPCPRSTGNTVGRVRPELSRGLANPVRCLVLHGLTTSALRRPLPQRLPRLCHRLRLQRVLAHLGPRRPPVRPRPLYGTPCTSCGSTTSTSAS</sequence>
<evidence type="ECO:0000256" key="1">
    <source>
        <dbReference type="SAM" id="MobiDB-lite"/>
    </source>
</evidence>
<keyword evidence="3" id="KW-1185">Reference proteome</keyword>
<accession>B8B2V6</accession>
<evidence type="ECO:0000313" key="3">
    <source>
        <dbReference type="Proteomes" id="UP000007015"/>
    </source>
</evidence>
<proteinExistence type="predicted"/>
<feature type="compositionally biased region" description="Low complexity" evidence="1">
    <location>
        <begin position="343"/>
        <end position="362"/>
    </location>
</feature>
<dbReference type="EMBL" id="CM000131">
    <property type="protein sequence ID" value="EEC80646.1"/>
    <property type="molecule type" value="Genomic_DNA"/>
</dbReference>